<keyword evidence="10" id="KW-0325">Glycoprotein</keyword>
<evidence type="ECO:0000256" key="2">
    <source>
        <dbReference type="ARBA" id="ARBA00006003"/>
    </source>
</evidence>
<evidence type="ECO:0000256" key="10">
    <source>
        <dbReference type="ARBA" id="ARBA00023180"/>
    </source>
</evidence>
<comment type="subcellular location">
    <subcellularLocation>
        <location evidence="1">Golgi apparatus membrane</location>
        <topology evidence="1">Single-pass type II membrane protein</topology>
    </subcellularLocation>
</comment>
<accession>A0A7S3ERQ9</accession>
<proteinExistence type="inferred from homology"/>
<keyword evidence="9" id="KW-0472">Membrane</keyword>
<sequence>MNDDKALSVLPGSHLERGCKLPCGKGGRGYLESPKGRFKKVKPVVLRPGVGDALLFDQRLIHRGQSFQGADQESRIAVQISFGLPNAFTYEFSEGARQRQRDQALSGKGSMPAGGLKLELRRACDAPSKAIHQQGADTLPKGVKPLHPRSFMCFPSVSWLGQEVYSLPAPQAQEPLLSATPPSFVWHPRRHSCAVVGPSGILRGSGCGARIDATRGLVIRSFSGREGMPIGGSWAGDVGRRVDVTLTNGKPKQRGKRLLSAGGRVAAWLNRYSVQTNVTVLLTDACGMTVGEEWRGNHRDTHAAPGLQALPLRNEYLNCVDQVWRRAAAPTAPIRWSSGVLLMSVALGLCESIDVYGFWPFDIDLAGKRVAYHYDDDPAARAAQRSKEGVHSNLHDWATEWSLLNATSGIRMHVGRCESQLASRVGSSQQARGST</sequence>
<name>A0A7S3ERQ9_9EUKA</name>
<keyword evidence="7" id="KW-1133">Transmembrane helix</keyword>
<evidence type="ECO:0000313" key="11">
    <source>
        <dbReference type="EMBL" id="CAE0103691.1"/>
    </source>
</evidence>
<dbReference type="PANTHER" id="PTHR11987:SF53">
    <property type="entry name" value="ALPHA-2,8-SIALYLTRANSFERASE 8F-LIKE"/>
    <property type="match status" value="1"/>
</dbReference>
<evidence type="ECO:0000256" key="4">
    <source>
        <dbReference type="ARBA" id="ARBA00022679"/>
    </source>
</evidence>
<dbReference type="AlphaFoldDB" id="A0A7S3ERQ9"/>
<dbReference type="GO" id="GO:0000139">
    <property type="term" value="C:Golgi membrane"/>
    <property type="evidence" value="ECO:0007669"/>
    <property type="project" value="UniProtKB-SubCell"/>
</dbReference>
<dbReference type="InterPro" id="IPR001675">
    <property type="entry name" value="Glyco_trans_29"/>
</dbReference>
<dbReference type="InterPro" id="IPR038578">
    <property type="entry name" value="GT29-like_sf"/>
</dbReference>
<evidence type="ECO:0000256" key="7">
    <source>
        <dbReference type="ARBA" id="ARBA00022989"/>
    </source>
</evidence>
<gene>
    <name evidence="11" type="ORF">HERI1096_LOCUS4349</name>
</gene>
<dbReference type="GO" id="GO:0003828">
    <property type="term" value="F:alpha-N-acetylneuraminate alpha-2,8-sialyltransferase activity"/>
    <property type="evidence" value="ECO:0007669"/>
    <property type="project" value="TreeGrafter"/>
</dbReference>
<dbReference type="Gene3D" id="2.60.120.620">
    <property type="entry name" value="q2cbj1_9rhob like domain"/>
    <property type="match status" value="1"/>
</dbReference>
<dbReference type="GO" id="GO:0006491">
    <property type="term" value="P:N-glycan processing"/>
    <property type="evidence" value="ECO:0007669"/>
    <property type="project" value="TreeGrafter"/>
</dbReference>
<keyword evidence="4" id="KW-0808">Transferase</keyword>
<dbReference type="GO" id="GO:0009311">
    <property type="term" value="P:oligosaccharide metabolic process"/>
    <property type="evidence" value="ECO:0007669"/>
    <property type="project" value="TreeGrafter"/>
</dbReference>
<evidence type="ECO:0000256" key="9">
    <source>
        <dbReference type="ARBA" id="ARBA00023136"/>
    </source>
</evidence>
<evidence type="ECO:0000256" key="6">
    <source>
        <dbReference type="ARBA" id="ARBA00022968"/>
    </source>
</evidence>
<dbReference type="Pfam" id="PF00777">
    <property type="entry name" value="Glyco_transf_29"/>
    <property type="match status" value="1"/>
</dbReference>
<keyword evidence="6" id="KW-0735">Signal-anchor</keyword>
<evidence type="ECO:0000256" key="8">
    <source>
        <dbReference type="ARBA" id="ARBA00023034"/>
    </source>
</evidence>
<organism evidence="11">
    <name type="scientific">Haptolina ericina</name>
    <dbReference type="NCBI Taxonomy" id="156174"/>
    <lineage>
        <taxon>Eukaryota</taxon>
        <taxon>Haptista</taxon>
        <taxon>Haptophyta</taxon>
        <taxon>Prymnesiophyceae</taxon>
        <taxon>Prymnesiales</taxon>
        <taxon>Prymnesiaceae</taxon>
        <taxon>Haptolina</taxon>
    </lineage>
</organism>
<dbReference type="EMBL" id="HBHX01007852">
    <property type="protein sequence ID" value="CAE0103691.1"/>
    <property type="molecule type" value="Transcribed_RNA"/>
</dbReference>
<evidence type="ECO:0000256" key="3">
    <source>
        <dbReference type="ARBA" id="ARBA00022676"/>
    </source>
</evidence>
<dbReference type="InterPro" id="IPR050943">
    <property type="entry name" value="Glycosyltr_29_Sialyltrsf"/>
</dbReference>
<evidence type="ECO:0000256" key="1">
    <source>
        <dbReference type="ARBA" id="ARBA00004323"/>
    </source>
</evidence>
<reference evidence="11" key="1">
    <citation type="submission" date="2021-01" db="EMBL/GenBank/DDBJ databases">
        <authorList>
            <person name="Corre E."/>
            <person name="Pelletier E."/>
            <person name="Niang G."/>
            <person name="Scheremetjew M."/>
            <person name="Finn R."/>
            <person name="Kale V."/>
            <person name="Holt S."/>
            <person name="Cochrane G."/>
            <person name="Meng A."/>
            <person name="Brown T."/>
            <person name="Cohen L."/>
        </authorList>
    </citation>
    <scope>NUCLEOTIDE SEQUENCE</scope>
    <source>
        <strain evidence="11">CCMP281</strain>
    </source>
</reference>
<protein>
    <submittedName>
        <fullName evidence="11">Uncharacterized protein</fullName>
    </submittedName>
</protein>
<keyword evidence="8" id="KW-0333">Golgi apparatus</keyword>
<keyword evidence="3" id="KW-0328">Glycosyltransferase</keyword>
<keyword evidence="5" id="KW-0812">Transmembrane</keyword>
<dbReference type="Gene3D" id="3.90.1480.20">
    <property type="entry name" value="Glycosyl transferase family 29"/>
    <property type="match status" value="1"/>
</dbReference>
<evidence type="ECO:0000256" key="5">
    <source>
        <dbReference type="ARBA" id="ARBA00022692"/>
    </source>
</evidence>
<dbReference type="PANTHER" id="PTHR11987">
    <property type="entry name" value="ALPHA-2,8-SIALYLTRANSFERASE"/>
    <property type="match status" value="1"/>
</dbReference>
<comment type="similarity">
    <text evidence="2">Belongs to the glycosyltransferase 29 family.</text>
</comment>
<dbReference type="SUPFAM" id="SSF51197">
    <property type="entry name" value="Clavaminate synthase-like"/>
    <property type="match status" value="1"/>
</dbReference>